<dbReference type="PANTHER" id="PTHR35373">
    <property type="entry name" value="PROTEIN CBG16894"/>
    <property type="match status" value="1"/>
</dbReference>
<comment type="caution">
    <text evidence="2">The sequence shown here is derived from an EMBL/GenBank/DDBJ whole genome shotgun (WGS) entry which is preliminary data.</text>
</comment>
<dbReference type="AlphaFoldDB" id="A0A9N9A455"/>
<dbReference type="Proteomes" id="UP000789759">
    <property type="component" value="Unassembled WGS sequence"/>
</dbReference>
<feature type="region of interest" description="Disordered" evidence="1">
    <location>
        <begin position="28"/>
        <end position="55"/>
    </location>
</feature>
<reference evidence="2" key="1">
    <citation type="submission" date="2021-06" db="EMBL/GenBank/DDBJ databases">
        <authorList>
            <person name="Kallberg Y."/>
            <person name="Tangrot J."/>
            <person name="Rosling A."/>
        </authorList>
    </citation>
    <scope>NUCLEOTIDE SEQUENCE</scope>
    <source>
        <strain evidence="2">FL966</strain>
    </source>
</reference>
<organism evidence="2 3">
    <name type="scientific">Cetraspora pellucida</name>
    <dbReference type="NCBI Taxonomy" id="1433469"/>
    <lineage>
        <taxon>Eukaryota</taxon>
        <taxon>Fungi</taxon>
        <taxon>Fungi incertae sedis</taxon>
        <taxon>Mucoromycota</taxon>
        <taxon>Glomeromycotina</taxon>
        <taxon>Glomeromycetes</taxon>
        <taxon>Diversisporales</taxon>
        <taxon>Gigasporaceae</taxon>
        <taxon>Cetraspora</taxon>
    </lineage>
</organism>
<proteinExistence type="predicted"/>
<gene>
    <name evidence="2" type="ORF">CPELLU_LOCUS3159</name>
</gene>
<sequence>MHISDHDSHESMFESMTSEFEAKYQDTIDTNEPSELTNTEELPIPPDTEDHYTDQKVKWRKQDDEPVLYRDKYIAVTTTYLYIFNYYMPDGKDKAIAYTSIKNIQTDKEANVSDWAYQKWGAGSIDLWWAKDFGRWKGHDLCAIVTVDRGMVKRKGFTIENIKGFHILKEAWKKANGLPYEDDG</sequence>
<name>A0A9N9A455_9GLOM</name>
<evidence type="ECO:0000313" key="2">
    <source>
        <dbReference type="EMBL" id="CAG8516163.1"/>
    </source>
</evidence>
<dbReference type="OrthoDB" id="2321699at2759"/>
<accession>A0A9N9A455</accession>
<evidence type="ECO:0000256" key="1">
    <source>
        <dbReference type="SAM" id="MobiDB-lite"/>
    </source>
</evidence>
<feature type="compositionally biased region" description="Polar residues" evidence="1">
    <location>
        <begin position="28"/>
        <end position="40"/>
    </location>
</feature>
<dbReference type="EMBL" id="CAJVQA010001486">
    <property type="protein sequence ID" value="CAG8516163.1"/>
    <property type="molecule type" value="Genomic_DNA"/>
</dbReference>
<keyword evidence="3" id="KW-1185">Reference proteome</keyword>
<protein>
    <submittedName>
        <fullName evidence="2">14984_t:CDS:1</fullName>
    </submittedName>
</protein>
<evidence type="ECO:0000313" key="3">
    <source>
        <dbReference type="Proteomes" id="UP000789759"/>
    </source>
</evidence>